<dbReference type="AlphaFoldDB" id="A0A9D4UIP2"/>
<dbReference type="EMBL" id="JABFUD020000016">
    <property type="protein sequence ID" value="KAI5068565.1"/>
    <property type="molecule type" value="Genomic_DNA"/>
</dbReference>
<evidence type="ECO:0000313" key="3">
    <source>
        <dbReference type="Proteomes" id="UP000886520"/>
    </source>
</evidence>
<keyword evidence="3" id="KW-1185">Reference proteome</keyword>
<name>A0A9D4UIP2_ADICA</name>
<dbReference type="Proteomes" id="UP000886520">
    <property type="component" value="Chromosome 16"/>
</dbReference>
<gene>
    <name evidence="2" type="ORF">GOP47_0016910</name>
</gene>
<feature type="compositionally biased region" description="Polar residues" evidence="1">
    <location>
        <begin position="1"/>
        <end position="13"/>
    </location>
</feature>
<accession>A0A9D4UIP2</accession>
<comment type="caution">
    <text evidence="2">The sequence shown here is derived from an EMBL/GenBank/DDBJ whole genome shotgun (WGS) entry which is preliminary data.</text>
</comment>
<evidence type="ECO:0000313" key="2">
    <source>
        <dbReference type="EMBL" id="KAI5068565.1"/>
    </source>
</evidence>
<reference evidence="2" key="1">
    <citation type="submission" date="2021-01" db="EMBL/GenBank/DDBJ databases">
        <title>Adiantum capillus-veneris genome.</title>
        <authorList>
            <person name="Fang Y."/>
            <person name="Liao Q."/>
        </authorList>
    </citation>
    <scope>NUCLEOTIDE SEQUENCE</scope>
    <source>
        <strain evidence="2">H3</strain>
        <tissue evidence="2">Leaf</tissue>
    </source>
</reference>
<sequence>MGRSSALITSSLASPELATTRPRVTTPKAGSSLILSLTLFAKRLETPTAFKTSSERMMTMRGVCADAHDGRPAPCKRSDCQTQSEFSVHFSHDFES</sequence>
<organism evidence="2 3">
    <name type="scientific">Adiantum capillus-veneris</name>
    <name type="common">Maidenhair fern</name>
    <dbReference type="NCBI Taxonomy" id="13818"/>
    <lineage>
        <taxon>Eukaryota</taxon>
        <taxon>Viridiplantae</taxon>
        <taxon>Streptophyta</taxon>
        <taxon>Embryophyta</taxon>
        <taxon>Tracheophyta</taxon>
        <taxon>Polypodiopsida</taxon>
        <taxon>Polypodiidae</taxon>
        <taxon>Polypodiales</taxon>
        <taxon>Pteridineae</taxon>
        <taxon>Pteridaceae</taxon>
        <taxon>Vittarioideae</taxon>
        <taxon>Adiantum</taxon>
    </lineage>
</organism>
<evidence type="ECO:0000256" key="1">
    <source>
        <dbReference type="SAM" id="MobiDB-lite"/>
    </source>
</evidence>
<protein>
    <submittedName>
        <fullName evidence="2">Uncharacterized protein</fullName>
    </submittedName>
</protein>
<feature type="region of interest" description="Disordered" evidence="1">
    <location>
        <begin position="1"/>
        <end position="28"/>
    </location>
</feature>
<proteinExistence type="predicted"/>